<feature type="region of interest" description="Disordered" evidence="1">
    <location>
        <begin position="1"/>
        <end position="45"/>
    </location>
</feature>
<comment type="caution">
    <text evidence="2">The sequence shown here is derived from an EMBL/GenBank/DDBJ whole genome shotgun (WGS) entry which is preliminary data.</text>
</comment>
<feature type="compositionally biased region" description="Basic residues" evidence="1">
    <location>
        <begin position="150"/>
        <end position="168"/>
    </location>
</feature>
<sequence length="180" mass="20871">MRGGERERERERGSDKRKINVLSKAKKGPDTCQKLNPQKPHTNPGNAELVQGNFSCQFPKREISMNLITISEIYSLSAFCYVDKLTGYRVYELKMDFATFLYGESVREKPSWKRQHGQQQRKSNLRVQSASVTVNADRILKATVYEHTHTHTHTHTHRQRHTYKHAHAHSSNENGNKEIN</sequence>
<organism evidence="2 3">
    <name type="scientific">Polyplax serrata</name>
    <name type="common">Common mouse louse</name>
    <dbReference type="NCBI Taxonomy" id="468196"/>
    <lineage>
        <taxon>Eukaryota</taxon>
        <taxon>Metazoa</taxon>
        <taxon>Ecdysozoa</taxon>
        <taxon>Arthropoda</taxon>
        <taxon>Hexapoda</taxon>
        <taxon>Insecta</taxon>
        <taxon>Pterygota</taxon>
        <taxon>Neoptera</taxon>
        <taxon>Paraneoptera</taxon>
        <taxon>Psocodea</taxon>
        <taxon>Troctomorpha</taxon>
        <taxon>Phthiraptera</taxon>
        <taxon>Anoplura</taxon>
        <taxon>Polyplacidae</taxon>
        <taxon>Polyplax</taxon>
    </lineage>
</organism>
<feature type="compositionally biased region" description="Polar residues" evidence="1">
    <location>
        <begin position="33"/>
        <end position="45"/>
    </location>
</feature>
<proteinExistence type="predicted"/>
<name>A0AAN8NYQ5_POLSC</name>
<dbReference type="Proteomes" id="UP001372834">
    <property type="component" value="Unassembled WGS sequence"/>
</dbReference>
<evidence type="ECO:0000256" key="1">
    <source>
        <dbReference type="SAM" id="MobiDB-lite"/>
    </source>
</evidence>
<accession>A0AAN8NYQ5</accession>
<dbReference type="EMBL" id="JAWJWE010000036">
    <property type="protein sequence ID" value="KAK6628549.1"/>
    <property type="molecule type" value="Genomic_DNA"/>
</dbReference>
<evidence type="ECO:0000313" key="2">
    <source>
        <dbReference type="EMBL" id="KAK6628549.1"/>
    </source>
</evidence>
<feature type="compositionally biased region" description="Basic and acidic residues" evidence="1">
    <location>
        <begin position="1"/>
        <end position="18"/>
    </location>
</feature>
<reference evidence="2 3" key="1">
    <citation type="submission" date="2023-10" db="EMBL/GenBank/DDBJ databases">
        <title>Genomes of two closely related lineages of the louse Polyplax serrata with different host specificities.</title>
        <authorList>
            <person name="Martinu J."/>
            <person name="Tarabai H."/>
            <person name="Stefka J."/>
            <person name="Hypsa V."/>
        </authorList>
    </citation>
    <scope>NUCLEOTIDE SEQUENCE [LARGE SCALE GENOMIC DNA]</scope>
    <source>
        <strain evidence="2">HR10_N</strain>
    </source>
</reference>
<gene>
    <name evidence="2" type="ORF">RUM43_002364</name>
</gene>
<dbReference type="AlphaFoldDB" id="A0AAN8NYQ5"/>
<feature type="region of interest" description="Disordered" evidence="1">
    <location>
        <begin position="149"/>
        <end position="180"/>
    </location>
</feature>
<evidence type="ECO:0000313" key="3">
    <source>
        <dbReference type="Proteomes" id="UP001372834"/>
    </source>
</evidence>
<protein>
    <submittedName>
        <fullName evidence="2">Uncharacterized protein</fullName>
    </submittedName>
</protein>